<keyword evidence="4 6" id="KW-1133">Transmembrane helix</keyword>
<dbReference type="Proteomes" id="UP000824221">
    <property type="component" value="Unassembled WGS sequence"/>
</dbReference>
<evidence type="ECO:0000256" key="2">
    <source>
        <dbReference type="ARBA" id="ARBA00009765"/>
    </source>
</evidence>
<dbReference type="SUPFAM" id="SSF143865">
    <property type="entry name" value="CorA soluble domain-like"/>
    <property type="match status" value="1"/>
</dbReference>
<dbReference type="CDD" id="cd12827">
    <property type="entry name" value="EcCorA_ZntB-like_u2"/>
    <property type="match status" value="1"/>
</dbReference>
<evidence type="ECO:0000256" key="3">
    <source>
        <dbReference type="ARBA" id="ARBA00022692"/>
    </source>
</evidence>
<evidence type="ECO:0000256" key="6">
    <source>
        <dbReference type="SAM" id="Phobius"/>
    </source>
</evidence>
<protein>
    <submittedName>
        <fullName evidence="7">Magnesium transporter CorA family protein</fullName>
    </submittedName>
</protein>
<feature type="transmembrane region" description="Helical" evidence="6">
    <location>
        <begin position="252"/>
        <end position="271"/>
    </location>
</feature>
<evidence type="ECO:0000256" key="4">
    <source>
        <dbReference type="ARBA" id="ARBA00022989"/>
    </source>
</evidence>
<evidence type="ECO:0000313" key="8">
    <source>
        <dbReference type="Proteomes" id="UP000824221"/>
    </source>
</evidence>
<dbReference type="InterPro" id="IPR045861">
    <property type="entry name" value="CorA_cytoplasmic_dom"/>
</dbReference>
<accession>A0A9D2H1J9</accession>
<dbReference type="PANTHER" id="PTHR47891">
    <property type="entry name" value="TRANSPORTER-RELATED"/>
    <property type="match status" value="1"/>
</dbReference>
<organism evidence="7 8">
    <name type="scientific">Candidatus Gallimonas gallistercoris</name>
    <dbReference type="NCBI Taxonomy" id="2838602"/>
    <lineage>
        <taxon>Bacteria</taxon>
        <taxon>Bacillati</taxon>
        <taxon>Bacillota</taxon>
        <taxon>Clostridia</taxon>
        <taxon>Candidatus Gallimonas</taxon>
    </lineage>
</organism>
<dbReference type="InterPro" id="IPR047199">
    <property type="entry name" value="CorA-like"/>
</dbReference>
<reference evidence="7" key="2">
    <citation type="submission" date="2021-04" db="EMBL/GenBank/DDBJ databases">
        <authorList>
            <person name="Gilroy R."/>
        </authorList>
    </citation>
    <scope>NUCLEOTIDE SEQUENCE</scope>
    <source>
        <strain evidence="7">CHK156-179</strain>
    </source>
</reference>
<dbReference type="Gene3D" id="3.30.460.20">
    <property type="entry name" value="CorA soluble domain-like"/>
    <property type="match status" value="1"/>
</dbReference>
<feature type="transmembrane region" description="Helical" evidence="6">
    <location>
        <begin position="283"/>
        <end position="304"/>
    </location>
</feature>
<evidence type="ECO:0000256" key="1">
    <source>
        <dbReference type="ARBA" id="ARBA00004141"/>
    </source>
</evidence>
<dbReference type="SUPFAM" id="SSF144083">
    <property type="entry name" value="Magnesium transport protein CorA, transmembrane region"/>
    <property type="match status" value="1"/>
</dbReference>
<dbReference type="Gene3D" id="1.20.58.340">
    <property type="entry name" value="Magnesium transport protein CorA, transmembrane region"/>
    <property type="match status" value="2"/>
</dbReference>
<keyword evidence="3 6" id="KW-0812">Transmembrane</keyword>
<gene>
    <name evidence="7" type="ORF">H9797_02470</name>
</gene>
<reference evidence="7" key="1">
    <citation type="journal article" date="2021" name="PeerJ">
        <title>Extensive microbial diversity within the chicken gut microbiome revealed by metagenomics and culture.</title>
        <authorList>
            <person name="Gilroy R."/>
            <person name="Ravi A."/>
            <person name="Getino M."/>
            <person name="Pursley I."/>
            <person name="Horton D.L."/>
            <person name="Alikhan N.F."/>
            <person name="Baker D."/>
            <person name="Gharbi K."/>
            <person name="Hall N."/>
            <person name="Watson M."/>
            <person name="Adriaenssens E.M."/>
            <person name="Foster-Nyarko E."/>
            <person name="Jarju S."/>
            <person name="Secka A."/>
            <person name="Antonio M."/>
            <person name="Oren A."/>
            <person name="Chaudhuri R.R."/>
            <person name="La Ragione R."/>
            <person name="Hildebrand F."/>
            <person name="Pallen M.J."/>
        </authorList>
    </citation>
    <scope>NUCLEOTIDE SEQUENCE</scope>
    <source>
        <strain evidence="7">CHK156-179</strain>
    </source>
</reference>
<dbReference type="GO" id="GO:0046873">
    <property type="term" value="F:metal ion transmembrane transporter activity"/>
    <property type="evidence" value="ECO:0007669"/>
    <property type="project" value="InterPro"/>
</dbReference>
<dbReference type="PANTHER" id="PTHR47891:SF2">
    <property type="entry name" value="MAGNESIUM AND COBALT TRANSPORTER"/>
    <property type="match status" value="1"/>
</dbReference>
<dbReference type="Pfam" id="PF01544">
    <property type="entry name" value="CorA"/>
    <property type="match status" value="1"/>
</dbReference>
<evidence type="ECO:0000313" key="7">
    <source>
        <dbReference type="EMBL" id="HJA02229.1"/>
    </source>
</evidence>
<dbReference type="InterPro" id="IPR002523">
    <property type="entry name" value="MgTranspt_CorA/ZnTranspt_ZntB"/>
</dbReference>
<dbReference type="EMBL" id="DXAJ01000035">
    <property type="protein sequence ID" value="HJA02229.1"/>
    <property type="molecule type" value="Genomic_DNA"/>
</dbReference>
<comment type="caution">
    <text evidence="7">The sequence shown here is derived from an EMBL/GenBank/DDBJ whole genome shotgun (WGS) entry which is preliminary data.</text>
</comment>
<dbReference type="AlphaFoldDB" id="A0A9D2H1J9"/>
<proteinExistence type="inferred from homology"/>
<dbReference type="GO" id="GO:0016020">
    <property type="term" value="C:membrane"/>
    <property type="evidence" value="ECO:0007669"/>
    <property type="project" value="UniProtKB-SubCell"/>
</dbReference>
<name>A0A9D2H1J9_9FIRM</name>
<evidence type="ECO:0000256" key="5">
    <source>
        <dbReference type="ARBA" id="ARBA00023136"/>
    </source>
</evidence>
<dbReference type="InterPro" id="IPR045863">
    <property type="entry name" value="CorA_TM1_TM2"/>
</dbReference>
<sequence length="328" mass="36409">MINYFKTVQGRMERLSAYEKACWIDMVNPSDDEIEDIAALTGIDETLLKAALDEEESARLERDDNVIMCLMDTPVITDTDEGDIYETIPLSVISNKECLVTVCLRGNPVLGGFVSNRVSADTTKPTSFLLSFMMGNAKVFLSNLRQIDKKSLRVQAELHRSMKNKELIQLLALENSLVYFSTALNATNSVYAKVGRLPSIAENEAYQELFEDILIEAKQAAEMCNIYRDILSGTMDAYASVISNNVNSVMKLLAVITFVIAVPTLIASLWGMNVTVPFEGNVWGFWIVIGVAVVISVVAAVWIVHATNSVRIKTPRQVKRKRRGGGDR</sequence>
<comment type="subcellular location">
    <subcellularLocation>
        <location evidence="1">Membrane</location>
        <topology evidence="1">Multi-pass membrane protein</topology>
    </subcellularLocation>
</comment>
<comment type="similarity">
    <text evidence="2">Belongs to the CorA metal ion transporter (MIT) (TC 1.A.35) family.</text>
</comment>
<keyword evidence="5 6" id="KW-0472">Membrane</keyword>